<evidence type="ECO:0000256" key="4">
    <source>
        <dbReference type="ARBA" id="ARBA00022801"/>
    </source>
</evidence>
<keyword evidence="5" id="KW-0788">Thiol protease</keyword>
<evidence type="ECO:0000256" key="1">
    <source>
        <dbReference type="ARBA" id="ARBA00004328"/>
    </source>
</evidence>
<evidence type="ECO:0000256" key="2">
    <source>
        <dbReference type="ARBA" id="ARBA00010786"/>
    </source>
</evidence>
<reference evidence="7 8" key="1">
    <citation type="journal article" date="2014" name="Vet. Microbiol.">
        <title>Complete genome sequence analysis of goatpox virus isolated from China shows high variation.</title>
        <authorList>
            <person name="Zeng X."/>
            <person name="Chi X."/>
            <person name="Li W."/>
            <person name="Hao W."/>
            <person name="Li M."/>
            <person name="Huang X."/>
            <person name="Huang Y."/>
            <person name="Rock D.L."/>
            <person name="Luo S."/>
            <person name="Wang S."/>
        </authorList>
    </citation>
    <scope>NUCLEOTIDE SEQUENCE [LARGE SCALE GENOMIC DNA]</scope>
    <source>
        <strain evidence="7">FZ</strain>
    </source>
</reference>
<organism evidence="7 8">
    <name type="scientific">Goatpox virus FZ</name>
    <dbReference type="NCBI Taxonomy" id="1416740"/>
    <lineage>
        <taxon>Viruses</taxon>
        <taxon>Varidnaviria</taxon>
        <taxon>Bamfordvirae</taxon>
        <taxon>Nucleocytoviricota</taxon>
        <taxon>Pokkesviricetes</taxon>
        <taxon>Chitovirales</taxon>
        <taxon>Poxviridae</taxon>
        <taxon>Chordopoxvirinae</taxon>
        <taxon>Capripoxvirus</taxon>
        <taxon>Capripoxvirus goatpox</taxon>
        <taxon>Goatpox virus</taxon>
    </lineage>
</organism>
<evidence type="ECO:0000256" key="5">
    <source>
        <dbReference type="ARBA" id="ARBA00022807"/>
    </source>
</evidence>
<dbReference type="InterPro" id="IPR038765">
    <property type="entry name" value="Papain-like_cys_pep_sf"/>
</dbReference>
<accession>A0A075CHH7</accession>
<dbReference type="GO" id="GO:0008234">
    <property type="term" value="F:cysteine-type peptidase activity"/>
    <property type="evidence" value="ECO:0007669"/>
    <property type="project" value="UniProtKB-KW"/>
</dbReference>
<comment type="similarity">
    <text evidence="2">Belongs to the peptidase C57 family.</text>
</comment>
<keyword evidence="6" id="KW-0946">Virion</keyword>
<dbReference type="SUPFAM" id="SSF54001">
    <property type="entry name" value="Cysteine proteinases"/>
    <property type="match status" value="1"/>
</dbReference>
<evidence type="ECO:0000313" key="7">
    <source>
        <dbReference type="EMBL" id="AGZ95363.1"/>
    </source>
</evidence>
<evidence type="ECO:0000256" key="6">
    <source>
        <dbReference type="ARBA" id="ARBA00022844"/>
    </source>
</evidence>
<gene>
    <name evidence="7" type="primary">GTPV044</name>
</gene>
<protein>
    <submittedName>
        <fullName evidence="7">Virion core protein</fullName>
    </submittedName>
</protein>
<name>A0A075CHH7_9POXV</name>
<evidence type="ECO:0000313" key="8">
    <source>
        <dbReference type="Proteomes" id="UP000134642"/>
    </source>
</evidence>
<dbReference type="Pfam" id="PF03290">
    <property type="entry name" value="Peptidase_C57"/>
    <property type="match status" value="1"/>
</dbReference>
<dbReference type="EMBL" id="KC951854">
    <property type="protein sequence ID" value="AGZ95363.1"/>
    <property type="molecule type" value="Genomic_DNA"/>
</dbReference>
<sequence>MDRYTDLVVNKIPELGFTNLLSYIYSESGLCFNLDISKFLTNCNGYVVEKYDKSVTAGKESCIPLFLLLELVDLKYLENNYQKDKDNVINNNEYELSLKKYLVNQLKNKYKNIQEIFNFPTSIPIEYFFKPKLKEKISKAIDFSQMDIKVDDLSKRGFLAGENNKIVKIKIEPDKRAWMSNKSIQSLVSQFSYGTDVDYLGQYDMRFLNNVPIYEKFDFFINKHILSYILKDKIRKSKYRYAMFGFCYLSHWKCVIFDKEKLVVCFYDSGGNIPSEFHHYDNFYFYSFSDGFNTNDKDDSVLENGNGDVDVLFRFFKYSFGAKVGCINVEVNQLLESECGMFISIFMIICTQTPPKGFKSIRKIYTFFKFLADKKMTLFKSILFNIGEINIETEYLECPALKEYKRMEAWTKKAITALYNKIVIKANKIVNNE</sequence>
<proteinExistence type="inferred from homology"/>
<dbReference type="GO" id="GO:0006508">
    <property type="term" value="P:proteolysis"/>
    <property type="evidence" value="ECO:0007669"/>
    <property type="project" value="UniProtKB-KW"/>
</dbReference>
<evidence type="ECO:0000256" key="3">
    <source>
        <dbReference type="ARBA" id="ARBA00022670"/>
    </source>
</evidence>
<comment type="subcellular location">
    <subcellularLocation>
        <location evidence="1">Virion</location>
    </subcellularLocation>
</comment>
<keyword evidence="4" id="KW-0378">Hydrolase</keyword>
<keyword evidence="3" id="KW-0645">Protease</keyword>
<dbReference type="InterPro" id="IPR004970">
    <property type="entry name" value="Peptidase_C57"/>
</dbReference>
<dbReference type="GO" id="GO:0044423">
    <property type="term" value="C:virion component"/>
    <property type="evidence" value="ECO:0007669"/>
    <property type="project" value="UniProtKB-KW"/>
</dbReference>
<dbReference type="Proteomes" id="UP000134642">
    <property type="component" value="Segment"/>
</dbReference>